<name>A0A3A2ZTI8_9EURO</name>
<dbReference type="PANTHER" id="PTHR42076:SF1">
    <property type="entry name" value="CYANOVIRIN-N DOMAIN-CONTAINING PROTEIN"/>
    <property type="match status" value="1"/>
</dbReference>
<reference evidence="3" key="1">
    <citation type="submission" date="2017-02" db="EMBL/GenBank/DDBJ databases">
        <authorList>
            <person name="Tafer H."/>
            <person name="Lopandic K."/>
        </authorList>
    </citation>
    <scope>NUCLEOTIDE SEQUENCE [LARGE SCALE GENOMIC DNA]</scope>
    <source>
        <strain evidence="3">CBS 366.77</strain>
    </source>
</reference>
<dbReference type="PANTHER" id="PTHR42076">
    <property type="entry name" value="CYANOVIRIN-N HOMOLOG"/>
    <property type="match status" value="1"/>
</dbReference>
<protein>
    <submittedName>
        <fullName evidence="2">CVNH domain protein</fullName>
    </submittedName>
</protein>
<dbReference type="Pfam" id="PF08881">
    <property type="entry name" value="CVNH"/>
    <property type="match status" value="1"/>
</dbReference>
<evidence type="ECO:0000313" key="2">
    <source>
        <dbReference type="EMBL" id="RJE22614.1"/>
    </source>
</evidence>
<dbReference type="STRING" id="2070753.A0A3A2ZTI8"/>
<accession>A0A3A2ZTI8</accession>
<dbReference type="Proteomes" id="UP000266188">
    <property type="component" value="Unassembled WGS sequence"/>
</dbReference>
<dbReference type="InterPro" id="IPR011058">
    <property type="entry name" value="Cyanovirin-N"/>
</dbReference>
<feature type="domain" description="Cyanovirin-N" evidence="1">
    <location>
        <begin position="11"/>
        <end position="114"/>
    </location>
</feature>
<dbReference type="AlphaFoldDB" id="A0A3A2ZTI8"/>
<dbReference type="InterPro" id="IPR036673">
    <property type="entry name" value="Cyanovirin-N_sf"/>
</dbReference>
<dbReference type="SUPFAM" id="SSF51322">
    <property type="entry name" value="Cyanovirin-N"/>
    <property type="match status" value="1"/>
</dbReference>
<proteinExistence type="predicted"/>
<dbReference type="SMART" id="SM01111">
    <property type="entry name" value="CVNH"/>
    <property type="match status" value="1"/>
</dbReference>
<evidence type="ECO:0000259" key="1">
    <source>
        <dbReference type="SMART" id="SM01111"/>
    </source>
</evidence>
<keyword evidence="3" id="KW-1185">Reference proteome</keyword>
<gene>
    <name evidence="2" type="ORF">PHISCL_05037</name>
</gene>
<dbReference type="OrthoDB" id="2441380at2759"/>
<sequence length="120" mass="13840">MDKMYGKRMGYFGGADREIDLKDNHVLEAKVPKRDKPGEYEASDLDLNQFIGNKDGKFEWNGSNYAETAKDLKVDGYGNTLRLRGSLRNMKGEYVPADIRLGERVGIRDYKLEYPYYSEL</sequence>
<comment type="caution">
    <text evidence="2">The sequence shown here is derived from an EMBL/GenBank/DDBJ whole genome shotgun (WGS) entry which is preliminary data.</text>
</comment>
<evidence type="ECO:0000313" key="3">
    <source>
        <dbReference type="Proteomes" id="UP000266188"/>
    </source>
</evidence>
<organism evidence="2 3">
    <name type="scientific">Aspergillus sclerotialis</name>
    <dbReference type="NCBI Taxonomy" id="2070753"/>
    <lineage>
        <taxon>Eukaryota</taxon>
        <taxon>Fungi</taxon>
        <taxon>Dikarya</taxon>
        <taxon>Ascomycota</taxon>
        <taxon>Pezizomycotina</taxon>
        <taxon>Eurotiomycetes</taxon>
        <taxon>Eurotiomycetidae</taxon>
        <taxon>Eurotiales</taxon>
        <taxon>Aspergillaceae</taxon>
        <taxon>Aspergillus</taxon>
        <taxon>Aspergillus subgen. Polypaecilum</taxon>
    </lineage>
</organism>
<dbReference type="EMBL" id="MVGC01000159">
    <property type="protein sequence ID" value="RJE22614.1"/>
    <property type="molecule type" value="Genomic_DNA"/>
</dbReference>
<dbReference type="Gene3D" id="2.30.60.10">
    <property type="entry name" value="Cyanovirin-N"/>
    <property type="match status" value="1"/>
</dbReference>